<reference evidence="2" key="1">
    <citation type="submission" date="2015-11" db="EMBL/GenBank/DDBJ databases">
        <title>De novo transcriptome assembly of four potential Pierce s Disease insect vectors from Arizona vineyards.</title>
        <authorList>
            <person name="Tassone E.E."/>
        </authorList>
    </citation>
    <scope>NUCLEOTIDE SEQUENCE</scope>
</reference>
<gene>
    <name evidence="2" type="ORF">g.1618</name>
</gene>
<evidence type="ECO:0000256" key="1">
    <source>
        <dbReference type="SAM" id="MobiDB-lite"/>
    </source>
</evidence>
<organism evidence="2">
    <name type="scientific">Homalodisca liturata</name>
    <dbReference type="NCBI Taxonomy" id="320908"/>
    <lineage>
        <taxon>Eukaryota</taxon>
        <taxon>Metazoa</taxon>
        <taxon>Ecdysozoa</taxon>
        <taxon>Arthropoda</taxon>
        <taxon>Hexapoda</taxon>
        <taxon>Insecta</taxon>
        <taxon>Pterygota</taxon>
        <taxon>Neoptera</taxon>
        <taxon>Paraneoptera</taxon>
        <taxon>Hemiptera</taxon>
        <taxon>Auchenorrhyncha</taxon>
        <taxon>Membracoidea</taxon>
        <taxon>Cicadellidae</taxon>
        <taxon>Cicadellinae</taxon>
        <taxon>Proconiini</taxon>
        <taxon>Homalodisca</taxon>
    </lineage>
</organism>
<name>A0A1B6J1X5_9HEMI</name>
<feature type="non-terminal residue" evidence="2">
    <location>
        <position position="108"/>
    </location>
</feature>
<sequence>SVDDNKIDRNYSNKSPHRNKSSEDYGPGESFDSGNTLAESSILGYEDRFTISSKHSDSGYDTLQTGGVLPADPEVNDLLKFRFDKRKSPNAVVAYPVHTKTGKSFESW</sequence>
<proteinExistence type="predicted"/>
<dbReference type="AlphaFoldDB" id="A0A1B6J1X5"/>
<feature type="non-terminal residue" evidence="2">
    <location>
        <position position="1"/>
    </location>
</feature>
<accession>A0A1B6J1X5</accession>
<evidence type="ECO:0000313" key="2">
    <source>
        <dbReference type="EMBL" id="JAS93172.1"/>
    </source>
</evidence>
<dbReference type="EMBL" id="GECU01014534">
    <property type="protein sequence ID" value="JAS93172.1"/>
    <property type="molecule type" value="Transcribed_RNA"/>
</dbReference>
<feature type="region of interest" description="Disordered" evidence="1">
    <location>
        <begin position="1"/>
        <end position="37"/>
    </location>
</feature>
<feature type="compositionally biased region" description="Basic and acidic residues" evidence="1">
    <location>
        <begin position="1"/>
        <end position="11"/>
    </location>
</feature>
<protein>
    <submittedName>
        <fullName evidence="2">Uncharacterized protein</fullName>
    </submittedName>
</protein>